<protein>
    <submittedName>
        <fullName evidence="3">Uncharacterized protein</fullName>
    </submittedName>
</protein>
<dbReference type="Proteomes" id="UP000334380">
    <property type="component" value="Unassembled WGS sequence"/>
</dbReference>
<sequence length="607" mass="67294">MALTIPQPVIDRLAAYDTALESIGEIELSGELLAALPAPESLTAAERKGANAELSAFRFSSRHGASSGRWGIYWRELTSAVLQDGTEFLSPDVAEIDEEILSYWTARSQQVKHPVLKARYADLVWEIGRFLRVQAKREGVEPGPAIPVTLCHTAVDSYLEVVESNLFKDEYRAWTYLGRALELALRLRDTTRIGQIKEALFDLYRRLDASTPQWTWWKFDELVWTHAKGLELDAKERLTVVDLLERVLTSCSDSSDAKNFDPHSATSAADCLQRWRAQSNELAEARRAVGTAALAFEEAAKLAGGMTAISWLEDLIPRYRQAGMMEDAARVEQTIRQRATDAQAEMKTVEASMEIDPAELEQFVAQFLKGSMADALTRVAGQFILKEEATKTSLRDMCTEAPLLSMMPSTIVNGEGFTTATVGSIEDDLDGRALQHAATMFSWKAPWLHLVLNRVRQKYDIDADGLTALIQQCPSFAPERMSLMRDGVAAWLAGDSVKAIHVLVPQIEGALRALLSALGGAVVVPDQDVGGFKAIGLGPILTHPIFLEKVPRDIRFHLRALYNDPRGLNLRNELAHGLVRPELLNMGLANWVMHTVILLSLLRVNRA</sequence>
<dbReference type="Pfam" id="PF24098">
    <property type="entry name" value="DUF7380"/>
    <property type="match status" value="1"/>
</dbReference>
<dbReference type="AlphaFoldDB" id="A0A5E4USC8"/>
<reference evidence="3 4" key="1">
    <citation type="submission" date="2019-08" db="EMBL/GenBank/DDBJ databases">
        <authorList>
            <person name="Peeters C."/>
        </authorList>
    </citation>
    <scope>NUCLEOTIDE SEQUENCE [LARGE SCALE GENOMIC DNA]</scope>
    <source>
        <strain evidence="3 4">LMG 31013</strain>
    </source>
</reference>
<dbReference type="RefSeq" id="WP_150612816.1">
    <property type="nucleotide sequence ID" value="NZ_CABPRU010000004.1"/>
</dbReference>
<evidence type="ECO:0000313" key="3">
    <source>
        <dbReference type="EMBL" id="VVE01805.1"/>
    </source>
</evidence>
<evidence type="ECO:0000259" key="2">
    <source>
        <dbReference type="Pfam" id="PF24098"/>
    </source>
</evidence>
<dbReference type="OrthoDB" id="5519791at2"/>
<feature type="domain" description="DUF7380" evidence="2">
    <location>
        <begin position="106"/>
        <end position="192"/>
    </location>
</feature>
<dbReference type="InterPro" id="IPR055804">
    <property type="entry name" value="DUF7380"/>
</dbReference>
<evidence type="ECO:0000259" key="1">
    <source>
        <dbReference type="Pfam" id="PF13910"/>
    </source>
</evidence>
<dbReference type="EMBL" id="CABPRU010000004">
    <property type="protein sequence ID" value="VVE01805.1"/>
    <property type="molecule type" value="Genomic_DNA"/>
</dbReference>
<proteinExistence type="predicted"/>
<gene>
    <name evidence="3" type="ORF">PTE31013_02183</name>
</gene>
<organism evidence="3 4">
    <name type="scientific">Pandoraea terrigena</name>
    <dbReference type="NCBI Taxonomy" id="2508292"/>
    <lineage>
        <taxon>Bacteria</taxon>
        <taxon>Pseudomonadati</taxon>
        <taxon>Pseudomonadota</taxon>
        <taxon>Betaproteobacteria</taxon>
        <taxon>Burkholderiales</taxon>
        <taxon>Burkholderiaceae</taxon>
        <taxon>Pandoraea</taxon>
    </lineage>
</organism>
<accession>A0A5E4USC8</accession>
<name>A0A5E4USC8_9BURK</name>
<feature type="domain" description="DUF4209" evidence="1">
    <location>
        <begin position="508"/>
        <end position="596"/>
    </location>
</feature>
<dbReference type="InterPro" id="IPR025209">
    <property type="entry name" value="DUF4209"/>
</dbReference>
<evidence type="ECO:0000313" key="4">
    <source>
        <dbReference type="Proteomes" id="UP000334380"/>
    </source>
</evidence>
<dbReference type="Pfam" id="PF13910">
    <property type="entry name" value="DUF4209"/>
    <property type="match status" value="1"/>
</dbReference>
<keyword evidence="4" id="KW-1185">Reference proteome</keyword>